<dbReference type="GO" id="GO:0005634">
    <property type="term" value="C:nucleus"/>
    <property type="evidence" value="ECO:0007669"/>
    <property type="project" value="UniProtKB-SubCell"/>
</dbReference>
<dbReference type="InterPro" id="IPR036407">
    <property type="entry name" value="DM_DNA-bd_sf"/>
</dbReference>
<dbReference type="SUPFAM" id="SSF82927">
    <property type="entry name" value="Cysteine-rich DNA binding domain, (DM domain)"/>
    <property type="match status" value="1"/>
</dbReference>
<dbReference type="AlphaFoldDB" id="A0A485PJ60"/>
<feature type="compositionally biased region" description="Low complexity" evidence="9">
    <location>
        <begin position="287"/>
        <end position="300"/>
    </location>
</feature>
<dbReference type="Pfam" id="PF15791">
    <property type="entry name" value="DMRT-like"/>
    <property type="match status" value="1"/>
</dbReference>
<keyword evidence="5 8" id="KW-0238">DNA-binding</keyword>
<evidence type="ECO:0000256" key="2">
    <source>
        <dbReference type="ARBA" id="ARBA00022723"/>
    </source>
</evidence>
<dbReference type="PANTHER" id="PTHR12322:SF17">
    <property type="entry name" value="DM DOMAIN-CONTAINING PROTEIN"/>
    <property type="match status" value="1"/>
</dbReference>
<name>A0A485PJ60_LYNPA</name>
<gene>
    <name evidence="11" type="ORF">LYPA_23C011244</name>
</gene>
<evidence type="ECO:0000259" key="10">
    <source>
        <dbReference type="PROSITE" id="PS50809"/>
    </source>
</evidence>
<evidence type="ECO:0000256" key="5">
    <source>
        <dbReference type="ARBA" id="ARBA00023125"/>
    </source>
</evidence>
<keyword evidence="3 8" id="KW-0862">Zinc</keyword>
<evidence type="ECO:0000256" key="3">
    <source>
        <dbReference type="ARBA" id="ARBA00022833"/>
    </source>
</evidence>
<dbReference type="InterPro" id="IPR031577">
    <property type="entry name" value="DMRT-C1/C2_C"/>
</dbReference>
<evidence type="ECO:0000313" key="12">
    <source>
        <dbReference type="Proteomes" id="UP000386466"/>
    </source>
</evidence>
<dbReference type="Pfam" id="PF00751">
    <property type="entry name" value="DM"/>
    <property type="match status" value="1"/>
</dbReference>
<comment type="subcellular location">
    <subcellularLocation>
        <location evidence="8">Nucleus</location>
    </subcellularLocation>
</comment>
<organism evidence="11 12">
    <name type="scientific">Lynx pardinus</name>
    <name type="common">Iberian lynx</name>
    <name type="synonym">Felis pardina</name>
    <dbReference type="NCBI Taxonomy" id="191816"/>
    <lineage>
        <taxon>Eukaryota</taxon>
        <taxon>Metazoa</taxon>
        <taxon>Chordata</taxon>
        <taxon>Craniata</taxon>
        <taxon>Vertebrata</taxon>
        <taxon>Euteleostomi</taxon>
        <taxon>Mammalia</taxon>
        <taxon>Eutheria</taxon>
        <taxon>Laurasiatheria</taxon>
        <taxon>Carnivora</taxon>
        <taxon>Feliformia</taxon>
        <taxon>Felidae</taxon>
        <taxon>Felinae</taxon>
        <taxon>Lynx</taxon>
    </lineage>
</organism>
<evidence type="ECO:0000256" key="6">
    <source>
        <dbReference type="ARBA" id="ARBA00023163"/>
    </source>
</evidence>
<dbReference type="Gene3D" id="4.10.1040.10">
    <property type="entry name" value="DM DNA-binding domain"/>
    <property type="match status" value="1"/>
</dbReference>
<keyword evidence="6" id="KW-0804">Transcription</keyword>
<evidence type="ECO:0000256" key="7">
    <source>
        <dbReference type="ARBA" id="ARBA00023242"/>
    </source>
</evidence>
<protein>
    <submittedName>
        <fullName evidence="11">Doublesex-and mab-3-related</fullName>
    </submittedName>
</protein>
<dbReference type="EMBL" id="CAAGRJ010031744">
    <property type="protein sequence ID" value="VFV42262.1"/>
    <property type="molecule type" value="Genomic_DNA"/>
</dbReference>
<feature type="domain" description="DM" evidence="10">
    <location>
        <begin position="58"/>
        <end position="105"/>
    </location>
</feature>
<proteinExistence type="inferred from homology"/>
<dbReference type="GO" id="GO:0006355">
    <property type="term" value="P:regulation of DNA-templated transcription"/>
    <property type="evidence" value="ECO:0007669"/>
    <property type="project" value="InterPro"/>
</dbReference>
<dbReference type="PROSITE" id="PS50809">
    <property type="entry name" value="DM_2"/>
    <property type="match status" value="1"/>
</dbReference>
<dbReference type="GO" id="GO:0043565">
    <property type="term" value="F:sequence-specific DNA binding"/>
    <property type="evidence" value="ECO:0007669"/>
    <property type="project" value="InterPro"/>
</dbReference>
<keyword evidence="4" id="KW-0805">Transcription regulation</keyword>
<dbReference type="GO" id="GO:0046872">
    <property type="term" value="F:metal ion binding"/>
    <property type="evidence" value="ECO:0007669"/>
    <property type="project" value="UniProtKB-KW"/>
</dbReference>
<evidence type="ECO:0000256" key="9">
    <source>
        <dbReference type="SAM" id="MobiDB-lite"/>
    </source>
</evidence>
<reference evidence="11 12" key="1">
    <citation type="submission" date="2019-01" db="EMBL/GenBank/DDBJ databases">
        <authorList>
            <person name="Alioto T."/>
            <person name="Alioto T."/>
        </authorList>
    </citation>
    <scope>NUCLEOTIDE SEQUENCE [LARGE SCALE GENOMIC DNA]</scope>
</reference>
<evidence type="ECO:0000256" key="4">
    <source>
        <dbReference type="ARBA" id="ARBA00023015"/>
    </source>
</evidence>
<evidence type="ECO:0000313" key="11">
    <source>
        <dbReference type="EMBL" id="VFV42262.1"/>
    </source>
</evidence>
<evidence type="ECO:0000256" key="8">
    <source>
        <dbReference type="PROSITE-ProRule" id="PRU00070"/>
    </source>
</evidence>
<dbReference type="InterPro" id="IPR026607">
    <property type="entry name" value="DMRT"/>
</dbReference>
<feature type="DNA-binding region" description="DM" evidence="8">
    <location>
        <begin position="58"/>
        <end position="105"/>
    </location>
</feature>
<dbReference type="SMART" id="SM00301">
    <property type="entry name" value="DM"/>
    <property type="match status" value="1"/>
</dbReference>
<accession>A0A485PJ60</accession>
<keyword evidence="7 8" id="KW-0539">Nucleus</keyword>
<dbReference type="InterPro" id="IPR001275">
    <property type="entry name" value="DM_DNA-bd"/>
</dbReference>
<comment type="similarity">
    <text evidence="1">Belongs to the DMRT family.</text>
</comment>
<dbReference type="Proteomes" id="UP000386466">
    <property type="component" value="Unassembled WGS sequence"/>
</dbReference>
<feature type="region of interest" description="Disordered" evidence="9">
    <location>
        <begin position="281"/>
        <end position="300"/>
    </location>
</feature>
<sequence>MLRVGDHVAILTSTPGPRTMDPNEMPAVPCCPSDSPTGLETRAPWGIELDPKRTVSCCARCYNHGLNDQTKDQEHSCPFQACECHKCAFFSDPCRVLPAESALKREQGACLKRHLTQGLITSGASPPKDHSHVQKLTIQGGVVTGKENIMSQLEAHPCAPPPPPGNTQGGLLIGQAPKSLSLSWTPAALKMQLTTSLSRKTHRTPALSSICSTLVLQPCATLDPVLTAGPEASDQDSVSASSEWQRKLEAAEALLMLRNSSQASSGSISLLQPCVAAAPAGDGGLQPSSSSPQPGPASSISLPIGHLGCISLLS</sequence>
<keyword evidence="2 8" id="KW-0479">Metal-binding</keyword>
<dbReference type="PANTHER" id="PTHR12322">
    <property type="entry name" value="DOUBLESEX AND MAB-3 RELATED TRANSCRIPTION FACTOR DMRT"/>
    <property type="match status" value="1"/>
</dbReference>
<keyword evidence="12" id="KW-1185">Reference proteome</keyword>
<evidence type="ECO:0000256" key="1">
    <source>
        <dbReference type="ARBA" id="ARBA00006834"/>
    </source>
</evidence>